<organism evidence="1 2">
    <name type="scientific">Corynebacterium yonathiae</name>
    <dbReference type="NCBI Taxonomy" id="2913504"/>
    <lineage>
        <taxon>Bacteria</taxon>
        <taxon>Bacillati</taxon>
        <taxon>Actinomycetota</taxon>
        <taxon>Actinomycetes</taxon>
        <taxon>Mycobacteriales</taxon>
        <taxon>Corynebacteriaceae</taxon>
        <taxon>Corynebacterium</taxon>
    </lineage>
</organism>
<protein>
    <submittedName>
        <fullName evidence="1">Uncharacterized protein</fullName>
    </submittedName>
</protein>
<name>A0ABU8Y4T7_9CORY</name>
<gene>
    <name evidence="1" type="ORF">WMQ01_11290</name>
</gene>
<dbReference type="RefSeq" id="WP_340418651.1">
    <property type="nucleotide sequence ID" value="NZ_JBBMGJ010000057.1"/>
</dbReference>
<evidence type="ECO:0000313" key="1">
    <source>
        <dbReference type="EMBL" id="MEK0146631.1"/>
    </source>
</evidence>
<evidence type="ECO:0000313" key="2">
    <source>
        <dbReference type="Proteomes" id="UP001371299"/>
    </source>
</evidence>
<comment type="caution">
    <text evidence="1">The sequence shown here is derived from an EMBL/GenBank/DDBJ whole genome shotgun (WGS) entry which is preliminary data.</text>
</comment>
<keyword evidence="2" id="KW-1185">Reference proteome</keyword>
<dbReference type="EMBL" id="JBBMGJ010000057">
    <property type="protein sequence ID" value="MEK0146631.1"/>
    <property type="molecule type" value="Genomic_DNA"/>
</dbReference>
<accession>A0ABU8Y4T7</accession>
<reference evidence="1 2" key="1">
    <citation type="submission" date="2024-01" db="EMBL/GenBank/DDBJ databases">
        <title>Description of two novel Corynebacterium species isolated from human nasal passages and skin.</title>
        <authorList>
            <person name="Popowitch E."/>
            <person name="Tran T.H."/>
            <person name="Escapa I.F."/>
            <person name="Bhatt E."/>
            <person name="Sozat A.K."/>
            <person name="Roberts A.Q."/>
            <person name="Segre J.A."/>
            <person name="Kong H."/>
            <person name="Conlan S."/>
            <person name="Lemon K.P."/>
            <person name="Kelly M.S."/>
        </authorList>
    </citation>
    <scope>NUCLEOTIDE SEQUENCE [LARGE SCALE GENOMIC DNA]</scope>
    <source>
        <strain evidence="1 2">KPL2619</strain>
    </source>
</reference>
<proteinExistence type="predicted"/>
<sequence>MTATLAPPEPDVALDYPESLLIDDPTNPDPDANPDVPDAFYTTNAPGNHIGQAGTYTRKTSWFLYRAILPQLDDDVDLSLTSLAKDLGISYSKLLGYIRAHYRMGCVP</sequence>
<dbReference type="Proteomes" id="UP001371299">
    <property type="component" value="Unassembled WGS sequence"/>
</dbReference>